<comment type="caution">
    <text evidence="1">The sequence shown here is derived from an EMBL/GenBank/DDBJ whole genome shotgun (WGS) entry which is preliminary data.</text>
</comment>
<proteinExistence type="predicted"/>
<evidence type="ECO:0000313" key="2">
    <source>
        <dbReference type="Proteomes" id="UP001209878"/>
    </source>
</evidence>
<gene>
    <name evidence="1" type="ORF">NP493_3695g00000</name>
</gene>
<dbReference type="AlphaFoldDB" id="A0AAD9J490"/>
<organism evidence="1 2">
    <name type="scientific">Ridgeia piscesae</name>
    <name type="common">Tubeworm</name>
    <dbReference type="NCBI Taxonomy" id="27915"/>
    <lineage>
        <taxon>Eukaryota</taxon>
        <taxon>Metazoa</taxon>
        <taxon>Spiralia</taxon>
        <taxon>Lophotrochozoa</taxon>
        <taxon>Annelida</taxon>
        <taxon>Polychaeta</taxon>
        <taxon>Sedentaria</taxon>
        <taxon>Canalipalpata</taxon>
        <taxon>Sabellida</taxon>
        <taxon>Siboglinidae</taxon>
        <taxon>Ridgeia</taxon>
    </lineage>
</organism>
<evidence type="ECO:0000313" key="1">
    <source>
        <dbReference type="EMBL" id="KAK2146386.1"/>
    </source>
</evidence>
<accession>A0AAD9J490</accession>
<protein>
    <submittedName>
        <fullName evidence="1">Uncharacterized protein</fullName>
    </submittedName>
</protein>
<reference evidence="1" key="1">
    <citation type="journal article" date="2023" name="Mol. Biol. Evol.">
        <title>Third-Generation Sequencing Reveals the Adaptive Role of the Epigenome in Three Deep-Sea Polychaetes.</title>
        <authorList>
            <person name="Perez M."/>
            <person name="Aroh O."/>
            <person name="Sun Y."/>
            <person name="Lan Y."/>
            <person name="Juniper S.K."/>
            <person name="Young C.R."/>
            <person name="Angers B."/>
            <person name="Qian P.Y."/>
        </authorList>
    </citation>
    <scope>NUCLEOTIDE SEQUENCE</scope>
    <source>
        <strain evidence="1">R07B-5</strain>
    </source>
</reference>
<dbReference type="EMBL" id="JAODUO010003679">
    <property type="protein sequence ID" value="KAK2146386.1"/>
    <property type="molecule type" value="Genomic_DNA"/>
</dbReference>
<dbReference type="Proteomes" id="UP001209878">
    <property type="component" value="Unassembled WGS sequence"/>
</dbReference>
<name>A0AAD9J490_RIDPI</name>
<sequence length="133" mass="14873">MSGYRTDYNVSDVIDLNNATCQQVTTPESDTPFLLTIELPTYYKPLIVTAVLDGDCLDFPATMVYTEGDRSVMVPYGNNPSFCENIPGTCAFDCDCSDKGCQIVTLALLNDLRKPRRLCELYMTSNYMIHSEV</sequence>
<keyword evidence="2" id="KW-1185">Reference proteome</keyword>